<gene>
    <name evidence="2" type="ORF">SMN809_LOCUS53477</name>
</gene>
<feature type="compositionally biased region" description="Acidic residues" evidence="1">
    <location>
        <begin position="59"/>
        <end position="69"/>
    </location>
</feature>
<protein>
    <submittedName>
        <fullName evidence="2">Uncharacterized protein</fullName>
    </submittedName>
</protein>
<sequence length="80" mass="8742">ANNPVFSQDDEKNINVPYESFQNIESDLDNLHVGFSQDDSAVIVNNSQDANVPEKASTSDEDDIASDEDVATHVSNKDDT</sequence>
<dbReference type="AlphaFoldDB" id="A0A8S3CT44"/>
<feature type="non-terminal residue" evidence="2">
    <location>
        <position position="80"/>
    </location>
</feature>
<reference evidence="2" key="1">
    <citation type="submission" date="2021-02" db="EMBL/GenBank/DDBJ databases">
        <authorList>
            <person name="Nowell W R."/>
        </authorList>
    </citation>
    <scope>NUCLEOTIDE SEQUENCE</scope>
</reference>
<name>A0A8S3CT44_9BILA</name>
<feature type="region of interest" description="Disordered" evidence="1">
    <location>
        <begin position="46"/>
        <end position="80"/>
    </location>
</feature>
<organism evidence="2 3">
    <name type="scientific">Rotaria magnacalcarata</name>
    <dbReference type="NCBI Taxonomy" id="392030"/>
    <lineage>
        <taxon>Eukaryota</taxon>
        <taxon>Metazoa</taxon>
        <taxon>Spiralia</taxon>
        <taxon>Gnathifera</taxon>
        <taxon>Rotifera</taxon>
        <taxon>Eurotatoria</taxon>
        <taxon>Bdelloidea</taxon>
        <taxon>Philodinida</taxon>
        <taxon>Philodinidae</taxon>
        <taxon>Rotaria</taxon>
    </lineage>
</organism>
<feature type="non-terminal residue" evidence="2">
    <location>
        <position position="1"/>
    </location>
</feature>
<dbReference type="EMBL" id="CAJOBI010184099">
    <property type="protein sequence ID" value="CAF4937368.1"/>
    <property type="molecule type" value="Genomic_DNA"/>
</dbReference>
<evidence type="ECO:0000256" key="1">
    <source>
        <dbReference type="SAM" id="MobiDB-lite"/>
    </source>
</evidence>
<proteinExistence type="predicted"/>
<comment type="caution">
    <text evidence="2">The sequence shown here is derived from an EMBL/GenBank/DDBJ whole genome shotgun (WGS) entry which is preliminary data.</text>
</comment>
<evidence type="ECO:0000313" key="3">
    <source>
        <dbReference type="Proteomes" id="UP000676336"/>
    </source>
</evidence>
<accession>A0A8S3CT44</accession>
<dbReference type="Proteomes" id="UP000676336">
    <property type="component" value="Unassembled WGS sequence"/>
</dbReference>
<evidence type="ECO:0000313" key="2">
    <source>
        <dbReference type="EMBL" id="CAF4937368.1"/>
    </source>
</evidence>